<accession>A0A0F9ESF6</accession>
<dbReference type="AlphaFoldDB" id="A0A0F9ESF6"/>
<sequence length="30" mass="3828">MFEMQQMDQYKTYEIDQFHQVPKNYQLEKS</sequence>
<gene>
    <name evidence="1" type="ORF">LCGC14_2392120</name>
</gene>
<reference evidence="1" key="1">
    <citation type="journal article" date="2015" name="Nature">
        <title>Complex archaea that bridge the gap between prokaryotes and eukaryotes.</title>
        <authorList>
            <person name="Spang A."/>
            <person name="Saw J.H."/>
            <person name="Jorgensen S.L."/>
            <person name="Zaremba-Niedzwiedzka K."/>
            <person name="Martijn J."/>
            <person name="Lind A.E."/>
            <person name="van Eijk R."/>
            <person name="Schleper C."/>
            <person name="Guy L."/>
            <person name="Ettema T.J."/>
        </authorList>
    </citation>
    <scope>NUCLEOTIDE SEQUENCE</scope>
</reference>
<evidence type="ECO:0000313" key="1">
    <source>
        <dbReference type="EMBL" id="KKL26758.1"/>
    </source>
</evidence>
<organism evidence="1">
    <name type="scientific">marine sediment metagenome</name>
    <dbReference type="NCBI Taxonomy" id="412755"/>
    <lineage>
        <taxon>unclassified sequences</taxon>
        <taxon>metagenomes</taxon>
        <taxon>ecological metagenomes</taxon>
    </lineage>
</organism>
<dbReference type="EMBL" id="LAZR01035721">
    <property type="protein sequence ID" value="KKL26758.1"/>
    <property type="molecule type" value="Genomic_DNA"/>
</dbReference>
<proteinExistence type="predicted"/>
<protein>
    <submittedName>
        <fullName evidence="1">Uncharacterized protein</fullName>
    </submittedName>
</protein>
<name>A0A0F9ESF6_9ZZZZ</name>
<comment type="caution">
    <text evidence="1">The sequence shown here is derived from an EMBL/GenBank/DDBJ whole genome shotgun (WGS) entry which is preliminary data.</text>
</comment>